<keyword evidence="3" id="KW-1185">Reference proteome</keyword>
<dbReference type="Proteomes" id="UP000008065">
    <property type="component" value="Unassembled WGS sequence"/>
</dbReference>
<gene>
    <name evidence="2" type="ORF">NEUTE1DRAFT_143163</name>
</gene>
<protein>
    <submittedName>
        <fullName evidence="2">Uncharacterized protein</fullName>
    </submittedName>
</protein>
<evidence type="ECO:0000256" key="1">
    <source>
        <dbReference type="SAM" id="MobiDB-lite"/>
    </source>
</evidence>
<accession>F8N362</accession>
<dbReference type="VEuPathDB" id="FungiDB:NEUTE1DRAFT_143163"/>
<dbReference type="GeneID" id="20826313"/>
<name>F8N362_NEUT8</name>
<feature type="region of interest" description="Disordered" evidence="1">
    <location>
        <begin position="40"/>
        <end position="60"/>
    </location>
</feature>
<evidence type="ECO:0000313" key="3">
    <source>
        <dbReference type="Proteomes" id="UP000008065"/>
    </source>
</evidence>
<reference evidence="3" key="1">
    <citation type="journal article" date="2011" name="Genetics">
        <title>Massive changes in genome architecture accompany the transition to self-fertility in the filamentous fungus Neurospora tetrasperma.</title>
        <authorList>
            <person name="Ellison C.E."/>
            <person name="Stajich J.E."/>
            <person name="Jacobson D.J."/>
            <person name="Natvig D.O."/>
            <person name="Lapidus A."/>
            <person name="Foster B."/>
            <person name="Aerts A."/>
            <person name="Riley R."/>
            <person name="Lindquist E.A."/>
            <person name="Grigoriev I.V."/>
            <person name="Taylor J.W."/>
        </authorList>
    </citation>
    <scope>NUCLEOTIDE SEQUENCE [LARGE SCALE GENOMIC DNA]</scope>
    <source>
        <strain evidence="3">FGSC 2508 / P0657</strain>
    </source>
</reference>
<organism evidence="2 3">
    <name type="scientific">Neurospora tetrasperma (strain FGSC 2508 / ATCC MYA-4615 / P0657)</name>
    <dbReference type="NCBI Taxonomy" id="510951"/>
    <lineage>
        <taxon>Eukaryota</taxon>
        <taxon>Fungi</taxon>
        <taxon>Dikarya</taxon>
        <taxon>Ascomycota</taxon>
        <taxon>Pezizomycotina</taxon>
        <taxon>Sordariomycetes</taxon>
        <taxon>Sordariomycetidae</taxon>
        <taxon>Sordariales</taxon>
        <taxon>Sordariaceae</taxon>
        <taxon>Neurospora</taxon>
    </lineage>
</organism>
<dbReference type="AlphaFoldDB" id="F8N362"/>
<sequence>MAEITVKKRPFLLLFGIPNPTTTIANCPTVSNMAGSTVFNSGWKKRSKGEEPSKKMVTPS</sequence>
<proteinExistence type="predicted"/>
<dbReference type="RefSeq" id="XP_009856981.1">
    <property type="nucleotide sequence ID" value="XM_009858679.1"/>
</dbReference>
<dbReference type="EMBL" id="GL891382">
    <property type="protein sequence ID" value="EGO53369.1"/>
    <property type="molecule type" value="Genomic_DNA"/>
</dbReference>
<dbReference type="KEGG" id="nte:NEUTE1DRAFT143163"/>
<dbReference type="HOGENOM" id="CLU_2942334_0_0_1"/>
<evidence type="ECO:0000313" key="2">
    <source>
        <dbReference type="EMBL" id="EGO53369.1"/>
    </source>
</evidence>